<protein>
    <submittedName>
        <fullName evidence="4">Single-strand DNA-binding protein</fullName>
    </submittedName>
</protein>
<dbReference type="Proteomes" id="UP000183315">
    <property type="component" value="Unassembled WGS sequence"/>
</dbReference>
<reference evidence="5" key="1">
    <citation type="submission" date="2016-10" db="EMBL/GenBank/DDBJ databases">
        <authorList>
            <person name="Varghese N."/>
        </authorList>
    </citation>
    <scope>NUCLEOTIDE SEQUENCE [LARGE SCALE GENOMIC DNA]</scope>
    <source>
        <strain evidence="5">DSM 24868</strain>
    </source>
</reference>
<dbReference type="eggNOG" id="COG0629">
    <property type="taxonomic scope" value="Bacteria"/>
</dbReference>
<dbReference type="EMBL" id="FNZI01000008">
    <property type="protein sequence ID" value="SEJ68246.1"/>
    <property type="molecule type" value="Genomic_DNA"/>
</dbReference>
<name>A0A1H7ATG7_9MICO</name>
<sequence>MNELTITVAGWVATDVRLFQGQGDLAIASFRLASTPRFYDRERSVWVDGVTEWFTVRAFRGAAITVKRSIEKGMPVVVTGRMRTSTWEAKDGTRVDHVIDASALGPDCMRGVATFTRATGDASLTAEDMSAAAGAIAASHTGADEEPPADDLEPAFDAAEDPVGDDEAMAPLA</sequence>
<gene>
    <name evidence="4" type="ORF">SAMN05421637_2669</name>
</gene>
<dbReference type="AlphaFoldDB" id="A0A1H7ATG7"/>
<dbReference type="RefSeq" id="WP_042215289.1">
    <property type="nucleotide sequence ID" value="NZ_BBLU01000009.1"/>
</dbReference>
<feature type="compositionally biased region" description="Acidic residues" evidence="3">
    <location>
        <begin position="144"/>
        <end position="173"/>
    </location>
</feature>
<dbReference type="PROSITE" id="PS50935">
    <property type="entry name" value="SSB"/>
    <property type="match status" value="1"/>
</dbReference>
<dbReference type="SUPFAM" id="SSF50249">
    <property type="entry name" value="Nucleic acid-binding proteins"/>
    <property type="match status" value="1"/>
</dbReference>
<dbReference type="Pfam" id="PF00436">
    <property type="entry name" value="SSB"/>
    <property type="match status" value="1"/>
</dbReference>
<evidence type="ECO:0000313" key="5">
    <source>
        <dbReference type="Proteomes" id="UP000183315"/>
    </source>
</evidence>
<evidence type="ECO:0000256" key="3">
    <source>
        <dbReference type="SAM" id="MobiDB-lite"/>
    </source>
</evidence>
<proteinExistence type="predicted"/>
<dbReference type="InterPro" id="IPR000424">
    <property type="entry name" value="Primosome_PriB/ssb"/>
</dbReference>
<evidence type="ECO:0000256" key="1">
    <source>
        <dbReference type="ARBA" id="ARBA00023125"/>
    </source>
</evidence>
<dbReference type="InterPro" id="IPR012340">
    <property type="entry name" value="NA-bd_OB-fold"/>
</dbReference>
<feature type="region of interest" description="Disordered" evidence="3">
    <location>
        <begin position="134"/>
        <end position="173"/>
    </location>
</feature>
<accession>A0A1H7ATG7</accession>
<dbReference type="CDD" id="cd04496">
    <property type="entry name" value="SSB_OBF"/>
    <property type="match status" value="1"/>
</dbReference>
<evidence type="ECO:0000313" key="4">
    <source>
        <dbReference type="EMBL" id="SEJ68246.1"/>
    </source>
</evidence>
<dbReference type="GO" id="GO:0003697">
    <property type="term" value="F:single-stranded DNA binding"/>
    <property type="evidence" value="ECO:0007669"/>
    <property type="project" value="InterPro"/>
</dbReference>
<evidence type="ECO:0000256" key="2">
    <source>
        <dbReference type="PROSITE-ProRule" id="PRU00252"/>
    </source>
</evidence>
<keyword evidence="1 2" id="KW-0238">DNA-binding</keyword>
<dbReference type="STRING" id="1043493.SAMN05421637_2669"/>
<keyword evidence="5" id="KW-1185">Reference proteome</keyword>
<organism evidence="4 5">
    <name type="scientific">Demequina mangrovi</name>
    <dbReference type="NCBI Taxonomy" id="1043493"/>
    <lineage>
        <taxon>Bacteria</taxon>
        <taxon>Bacillati</taxon>
        <taxon>Actinomycetota</taxon>
        <taxon>Actinomycetes</taxon>
        <taxon>Micrococcales</taxon>
        <taxon>Demequinaceae</taxon>
        <taxon>Demequina</taxon>
    </lineage>
</organism>
<dbReference type="Gene3D" id="2.40.50.140">
    <property type="entry name" value="Nucleic acid-binding proteins"/>
    <property type="match status" value="1"/>
</dbReference>